<evidence type="ECO:0000256" key="5">
    <source>
        <dbReference type="ARBA" id="ARBA00022833"/>
    </source>
</evidence>
<dbReference type="SUPFAM" id="SSF55486">
    <property type="entry name" value="Metalloproteases ('zincins'), catalytic domain"/>
    <property type="match status" value="1"/>
</dbReference>
<comment type="caution">
    <text evidence="10">The sequence shown here is derived from an EMBL/GenBank/DDBJ whole genome shotgun (WGS) entry which is preliminary data.</text>
</comment>
<dbReference type="GO" id="GO:0046872">
    <property type="term" value="F:metal ion binding"/>
    <property type="evidence" value="ECO:0007669"/>
    <property type="project" value="UniProtKB-UniRule"/>
</dbReference>
<dbReference type="AlphaFoldDB" id="A0A940DK43"/>
<protein>
    <submittedName>
        <fullName evidence="10">M3 family metallopeptidase</fullName>
    </submittedName>
</protein>
<dbReference type="GO" id="GO:0004222">
    <property type="term" value="F:metalloendopeptidase activity"/>
    <property type="evidence" value="ECO:0007669"/>
    <property type="project" value="InterPro"/>
</dbReference>
<evidence type="ECO:0000256" key="4">
    <source>
        <dbReference type="ARBA" id="ARBA00022801"/>
    </source>
</evidence>
<keyword evidence="4 7" id="KW-0378">Hydrolase</keyword>
<evidence type="ECO:0000256" key="3">
    <source>
        <dbReference type="ARBA" id="ARBA00022723"/>
    </source>
</evidence>
<evidence type="ECO:0000313" key="11">
    <source>
        <dbReference type="Proteomes" id="UP000712007"/>
    </source>
</evidence>
<keyword evidence="3 7" id="KW-0479">Metal-binding</keyword>
<dbReference type="InterPro" id="IPR024079">
    <property type="entry name" value="MetalloPept_cat_dom_sf"/>
</dbReference>
<name>A0A940DK43_9BACT</name>
<organism evidence="10 11">
    <name type="scientific">Candidatus Aphodosoma intestinipullorum</name>
    <dbReference type="NCBI Taxonomy" id="2840674"/>
    <lineage>
        <taxon>Bacteria</taxon>
        <taxon>Pseudomonadati</taxon>
        <taxon>Bacteroidota</taxon>
        <taxon>Bacteroidia</taxon>
        <taxon>Bacteroidales</taxon>
        <taxon>Candidatus Aphodosoma</taxon>
    </lineage>
</organism>
<dbReference type="CDD" id="cd06456">
    <property type="entry name" value="M3A_DCP"/>
    <property type="match status" value="1"/>
</dbReference>
<dbReference type="PANTHER" id="PTHR43660">
    <property type="entry name" value="DIPEPTIDYL CARBOXYPEPTIDASE"/>
    <property type="match status" value="1"/>
</dbReference>
<evidence type="ECO:0000259" key="9">
    <source>
        <dbReference type="Pfam" id="PF01432"/>
    </source>
</evidence>
<feature type="signal peptide" evidence="8">
    <location>
        <begin position="1"/>
        <end position="19"/>
    </location>
</feature>
<dbReference type="Gene3D" id="1.20.1050.40">
    <property type="entry name" value="Endopeptidase. Chain P, domain 1"/>
    <property type="match status" value="1"/>
</dbReference>
<evidence type="ECO:0000256" key="6">
    <source>
        <dbReference type="ARBA" id="ARBA00023049"/>
    </source>
</evidence>
<dbReference type="Proteomes" id="UP000712007">
    <property type="component" value="Unassembled WGS sequence"/>
</dbReference>
<dbReference type="PANTHER" id="PTHR43660:SF1">
    <property type="entry name" value="DIPEPTIDYL CARBOXYPEPTIDASE"/>
    <property type="match status" value="1"/>
</dbReference>
<dbReference type="InterPro" id="IPR001567">
    <property type="entry name" value="Pept_M3A_M3B_dom"/>
</dbReference>
<dbReference type="InterPro" id="IPR045090">
    <property type="entry name" value="Pept_M3A_M3B"/>
</dbReference>
<gene>
    <name evidence="10" type="ORF">IAC51_05680</name>
</gene>
<keyword evidence="5 7" id="KW-0862">Zinc</keyword>
<evidence type="ECO:0000313" key="10">
    <source>
        <dbReference type="EMBL" id="MBO8440125.1"/>
    </source>
</evidence>
<dbReference type="Gene3D" id="1.10.1370.10">
    <property type="entry name" value="Neurolysin, domain 3"/>
    <property type="match status" value="1"/>
</dbReference>
<dbReference type="GO" id="GO:0004180">
    <property type="term" value="F:carboxypeptidase activity"/>
    <property type="evidence" value="ECO:0007669"/>
    <property type="project" value="TreeGrafter"/>
</dbReference>
<sequence>MRKINSLLITLLMSTSIMAQNPFLSTPKTPHGTFPFNELKNEHFMPALQEGIRQHNAEIEAIVNNPDAPTFDNTIVALERSGMLYTKVLTVFYALESAETNDGMQKLSLEFSPMITEHSNSIMLNEHLFNRIQAVYEQRDKLKLNTEERMLLQKTYDSFARNGAALPADKKERYKELSKELDLASLQFAQNALQEMNGYSLLITDPAVLSGIPENVLAAAKKSAEEAGKEGWLLDLRATCYTPVMTYADNRDLRREIWMAFNTQCMEGSSYDNRELIRTIINNRLEIAKLLGYSNYAEYTLRDRMAENPDNVYNLLNQLLDAYTDKAKEEVAEVQAYADSHGGYFKIQPWDFSYYSEKLKNEKFDLNEEMLKPYFELEHVKNGVFGLAGKLYGLKFTKNEKIPVYHDEVEAYEVTDANGKYLAVLYTDFHPRKGKRAGAWMTEYKAQYKDEKGRDSRPHITIVMNFTRPTDDKPALLTFDEAETFLHEFGHALHGMLSKGTYASISGTNVYRDFVELPSQIMENWATETEWLNEYAVHYQTGEKMPAELVQKIIDASNFNCGYLCLRQLGFGLQDMAYHTITTPFNGDVLEMERTSTAKANVLPDVPATGRCTTFSHIFAGGYAAGYYGYKWAEVLDADAFSVFKKNGIYDKKTATSFRKNILEKGGSEHPMTLYKRFRGQEPTIDALLLRNGIEVKK</sequence>
<dbReference type="Gene3D" id="3.40.390.10">
    <property type="entry name" value="Collagenase (Catalytic Domain)"/>
    <property type="match status" value="1"/>
</dbReference>
<reference evidence="10" key="2">
    <citation type="journal article" date="2021" name="PeerJ">
        <title>Extensive microbial diversity within the chicken gut microbiome revealed by metagenomics and culture.</title>
        <authorList>
            <person name="Gilroy R."/>
            <person name="Ravi A."/>
            <person name="Getino M."/>
            <person name="Pursley I."/>
            <person name="Horton D.L."/>
            <person name="Alikhan N.F."/>
            <person name="Baker D."/>
            <person name="Gharbi K."/>
            <person name="Hall N."/>
            <person name="Watson M."/>
            <person name="Adriaenssens E.M."/>
            <person name="Foster-Nyarko E."/>
            <person name="Jarju S."/>
            <person name="Secka A."/>
            <person name="Antonio M."/>
            <person name="Oren A."/>
            <person name="Chaudhuri R.R."/>
            <person name="La Ragione R."/>
            <person name="Hildebrand F."/>
            <person name="Pallen M.J."/>
        </authorList>
    </citation>
    <scope>NUCLEOTIDE SEQUENCE</scope>
    <source>
        <strain evidence="10">3924</strain>
    </source>
</reference>
<dbReference type="InterPro" id="IPR034005">
    <property type="entry name" value="M3A_DCP"/>
</dbReference>
<keyword evidence="6 7" id="KW-0482">Metalloprotease</keyword>
<evidence type="ECO:0000256" key="7">
    <source>
        <dbReference type="RuleBase" id="RU003435"/>
    </source>
</evidence>
<dbReference type="FunFam" id="3.40.390.10:FF:000009">
    <property type="entry name" value="Oligopeptidase A"/>
    <property type="match status" value="1"/>
</dbReference>
<reference evidence="10" key="1">
    <citation type="submission" date="2020-10" db="EMBL/GenBank/DDBJ databases">
        <authorList>
            <person name="Gilroy R."/>
        </authorList>
    </citation>
    <scope>NUCLEOTIDE SEQUENCE</scope>
    <source>
        <strain evidence="10">3924</strain>
    </source>
</reference>
<keyword evidence="8" id="KW-0732">Signal</keyword>
<dbReference type="InterPro" id="IPR024077">
    <property type="entry name" value="Neurolysin/TOP_dom2"/>
</dbReference>
<accession>A0A940DK43</accession>
<dbReference type="EMBL" id="JADIMV010000099">
    <property type="protein sequence ID" value="MBO8440125.1"/>
    <property type="molecule type" value="Genomic_DNA"/>
</dbReference>
<dbReference type="Pfam" id="PF01432">
    <property type="entry name" value="Peptidase_M3"/>
    <property type="match status" value="1"/>
</dbReference>
<comment type="cofactor">
    <cofactor evidence="7">
        <name>Zn(2+)</name>
        <dbReference type="ChEBI" id="CHEBI:29105"/>
    </cofactor>
    <text evidence="7">Binds 1 zinc ion.</text>
</comment>
<evidence type="ECO:0000256" key="2">
    <source>
        <dbReference type="ARBA" id="ARBA00022670"/>
    </source>
</evidence>
<keyword evidence="2 7" id="KW-0645">Protease</keyword>
<dbReference type="GO" id="GO:0006508">
    <property type="term" value="P:proteolysis"/>
    <property type="evidence" value="ECO:0007669"/>
    <property type="project" value="UniProtKB-KW"/>
</dbReference>
<feature type="chain" id="PRO_5037718728" evidence="8">
    <location>
        <begin position="20"/>
        <end position="698"/>
    </location>
</feature>
<proteinExistence type="inferred from homology"/>
<feature type="domain" description="Peptidase M3A/M3B catalytic" evidence="9">
    <location>
        <begin position="244"/>
        <end position="691"/>
    </location>
</feature>
<evidence type="ECO:0000256" key="8">
    <source>
        <dbReference type="SAM" id="SignalP"/>
    </source>
</evidence>
<comment type="similarity">
    <text evidence="1 7">Belongs to the peptidase M3 family.</text>
</comment>
<dbReference type="GO" id="GO:0005829">
    <property type="term" value="C:cytosol"/>
    <property type="evidence" value="ECO:0007669"/>
    <property type="project" value="UniProtKB-ARBA"/>
</dbReference>
<dbReference type="InterPro" id="IPR024080">
    <property type="entry name" value="Neurolysin/TOP_N"/>
</dbReference>
<evidence type="ECO:0000256" key="1">
    <source>
        <dbReference type="ARBA" id="ARBA00006040"/>
    </source>
</evidence>